<evidence type="ECO:0000259" key="2">
    <source>
        <dbReference type="Pfam" id="PF01826"/>
    </source>
</evidence>
<dbReference type="VEuPathDB" id="VectorBase:AFUN2_001616"/>
<keyword evidence="1" id="KW-0732">Signal</keyword>
<name>A0A182S1V9_ANOFN</name>
<accession>A0A182S1V9</accession>
<feature type="signal peptide" evidence="1">
    <location>
        <begin position="1"/>
        <end position="21"/>
    </location>
</feature>
<dbReference type="Pfam" id="PF01826">
    <property type="entry name" value="TIL"/>
    <property type="match status" value="1"/>
</dbReference>
<dbReference type="CDD" id="cd19941">
    <property type="entry name" value="TIL"/>
    <property type="match status" value="1"/>
</dbReference>
<proteinExistence type="predicted"/>
<dbReference type="Gene3D" id="2.10.25.10">
    <property type="entry name" value="Laminin"/>
    <property type="match status" value="1"/>
</dbReference>
<feature type="chain" id="PRO_5008135302" evidence="1">
    <location>
        <begin position="22"/>
        <end position="84"/>
    </location>
</feature>
<sequence length="84" mass="9087">MKSSIVLFILALSTLIAMAYCYSGNSNCPAGEHFDECGEPSEPLCFKDPNTPVLRYQSCNAACFCNAGLIRQKPGGVCIPYELC</sequence>
<dbReference type="AlphaFoldDB" id="A0A182S1V9"/>
<organism evidence="3">
    <name type="scientific">Anopheles funestus</name>
    <name type="common">African malaria mosquito</name>
    <dbReference type="NCBI Taxonomy" id="62324"/>
    <lineage>
        <taxon>Eukaryota</taxon>
        <taxon>Metazoa</taxon>
        <taxon>Ecdysozoa</taxon>
        <taxon>Arthropoda</taxon>
        <taxon>Hexapoda</taxon>
        <taxon>Insecta</taxon>
        <taxon>Pterygota</taxon>
        <taxon>Neoptera</taxon>
        <taxon>Endopterygota</taxon>
        <taxon>Diptera</taxon>
        <taxon>Nematocera</taxon>
        <taxon>Culicoidea</taxon>
        <taxon>Culicidae</taxon>
        <taxon>Anophelinae</taxon>
        <taxon>Anopheles</taxon>
    </lineage>
</organism>
<evidence type="ECO:0000313" key="3">
    <source>
        <dbReference type="EnsemblMetazoa" id="AFUN014446-PA"/>
    </source>
</evidence>
<protein>
    <submittedName>
        <fullName evidence="3">TIL domain-containing protein</fullName>
    </submittedName>
</protein>
<evidence type="ECO:0000256" key="1">
    <source>
        <dbReference type="SAM" id="SignalP"/>
    </source>
</evidence>
<dbReference type="InterPro" id="IPR036084">
    <property type="entry name" value="Ser_inhib-like_sf"/>
</dbReference>
<dbReference type="VEuPathDB" id="VectorBase:AFUN014446"/>
<feature type="domain" description="TIL" evidence="2">
    <location>
        <begin position="28"/>
        <end position="84"/>
    </location>
</feature>
<reference evidence="3" key="1">
    <citation type="submission" date="2020-05" db="UniProtKB">
        <authorList>
            <consortium name="EnsemblMetazoa"/>
        </authorList>
    </citation>
    <scope>IDENTIFICATION</scope>
    <source>
        <strain evidence="3">FUMOZ</strain>
    </source>
</reference>
<dbReference type="SUPFAM" id="SSF57567">
    <property type="entry name" value="Serine protease inhibitors"/>
    <property type="match status" value="1"/>
</dbReference>
<dbReference type="EnsemblMetazoa" id="AFUN014446-RA">
    <property type="protein sequence ID" value="AFUN014446-PA"/>
    <property type="gene ID" value="AFUN014446"/>
</dbReference>
<dbReference type="InterPro" id="IPR002919">
    <property type="entry name" value="TIL_dom"/>
</dbReference>